<dbReference type="OrthoDB" id="10248897at2759"/>
<reference evidence="3" key="1">
    <citation type="journal article" date="2018" name="Nat. Microbiol.">
        <title>Leveraging single-cell genomics to expand the fungal tree of life.</title>
        <authorList>
            <person name="Ahrendt S.R."/>
            <person name="Quandt C.A."/>
            <person name="Ciobanu D."/>
            <person name="Clum A."/>
            <person name="Salamov A."/>
            <person name="Andreopoulos B."/>
            <person name="Cheng J.F."/>
            <person name="Woyke T."/>
            <person name="Pelin A."/>
            <person name="Henrissat B."/>
            <person name="Reynolds N.K."/>
            <person name="Benny G.L."/>
            <person name="Smith M.E."/>
            <person name="James T.Y."/>
            <person name="Grigoriev I.V."/>
        </authorList>
    </citation>
    <scope>NUCLEOTIDE SEQUENCE [LARGE SCALE GENOMIC DNA]</scope>
    <source>
        <strain evidence="3">ATCC 52028</strain>
    </source>
</reference>
<dbReference type="InterPro" id="IPR021148">
    <property type="entry name" value="Polysacc_synth_dom"/>
</dbReference>
<dbReference type="Pfam" id="PF04669">
    <property type="entry name" value="PBDC1"/>
    <property type="match status" value="1"/>
</dbReference>
<organism evidence="2 3">
    <name type="scientific">Caulochytrium protostelioides</name>
    <dbReference type="NCBI Taxonomy" id="1555241"/>
    <lineage>
        <taxon>Eukaryota</taxon>
        <taxon>Fungi</taxon>
        <taxon>Fungi incertae sedis</taxon>
        <taxon>Chytridiomycota</taxon>
        <taxon>Chytridiomycota incertae sedis</taxon>
        <taxon>Chytridiomycetes</taxon>
        <taxon>Caulochytriales</taxon>
        <taxon>Caulochytriaceae</taxon>
        <taxon>Caulochytrium</taxon>
    </lineage>
</organism>
<dbReference type="Proteomes" id="UP000274922">
    <property type="component" value="Unassembled WGS sequence"/>
</dbReference>
<dbReference type="STRING" id="1555241.A0A4P9X277"/>
<sequence>MSAYGIDGETAENHPDIEKQWAVVAFHHAETYGNLIKNFNPQKLRLTKEEDTLYAAFRASFPKLNVQVLNEYTDFKCDEAKAAWRAWIKPFETTVPDFNFATMLRIRANEDYSGDNAFLVTRVQFYAIEIARNREGANQPMWKDYHQEEAASR</sequence>
<proteinExistence type="predicted"/>
<gene>
    <name evidence="2" type="ORF">CXG81DRAFT_28026</name>
</gene>
<evidence type="ECO:0000313" key="3">
    <source>
        <dbReference type="Proteomes" id="UP000274922"/>
    </source>
</evidence>
<name>A0A4P9X277_9FUNG</name>
<dbReference type="EMBL" id="ML014309">
    <property type="protein sequence ID" value="RKO99203.1"/>
    <property type="molecule type" value="Genomic_DNA"/>
</dbReference>
<feature type="domain" description="Polysaccharide biosynthesis" evidence="1">
    <location>
        <begin position="17"/>
        <end position="140"/>
    </location>
</feature>
<dbReference type="GO" id="GO:0005737">
    <property type="term" value="C:cytoplasm"/>
    <property type="evidence" value="ECO:0007669"/>
    <property type="project" value="TreeGrafter"/>
</dbReference>
<accession>A0A4P9X277</accession>
<dbReference type="InterPro" id="IPR023139">
    <property type="entry name" value="PBDC1-like_dom_sf"/>
</dbReference>
<dbReference type="AlphaFoldDB" id="A0A4P9X277"/>
<dbReference type="PANTHER" id="PTHR13410:SF9">
    <property type="entry name" value="PROTEIN PBDC1"/>
    <property type="match status" value="1"/>
</dbReference>
<keyword evidence="3" id="KW-1185">Reference proteome</keyword>
<dbReference type="PANTHER" id="PTHR13410">
    <property type="entry name" value="PROTEIN PBDC1"/>
    <property type="match status" value="1"/>
</dbReference>
<evidence type="ECO:0000313" key="2">
    <source>
        <dbReference type="EMBL" id="RKO99203.1"/>
    </source>
</evidence>
<protein>
    <recommendedName>
        <fullName evidence="1">Polysaccharide biosynthesis domain-containing protein</fullName>
    </recommendedName>
</protein>
<dbReference type="Gene3D" id="1.10.3560.10">
    <property type="entry name" value="yst0336 like domain"/>
    <property type="match status" value="1"/>
</dbReference>
<evidence type="ECO:0000259" key="1">
    <source>
        <dbReference type="Pfam" id="PF04669"/>
    </source>
</evidence>
<dbReference type="InterPro" id="IPR008476">
    <property type="entry name" value="PBDC1_metazoa/fungi"/>
</dbReference>